<dbReference type="AlphaFoldDB" id="A0A679J4M8"/>
<gene>
    <name evidence="4" type="primary">rmf</name>
    <name evidence="4" type="ORF">MBUL_03444</name>
</gene>
<accession>A0A679J4M8</accession>
<evidence type="ECO:0000256" key="3">
    <source>
        <dbReference type="SAM" id="MobiDB-lite"/>
    </source>
</evidence>
<evidence type="ECO:0000313" key="4">
    <source>
        <dbReference type="EMBL" id="CAA2105949.1"/>
    </source>
</evidence>
<sequence>MADIRHAYSDPIEQGAQARIHGHPKDACPYPRDSEDRTSWMEGYDGTPREEGPDMPSGKSRR</sequence>
<dbReference type="InterPro" id="IPR023200">
    <property type="entry name" value="RMF_sf"/>
</dbReference>
<dbReference type="InterPro" id="IPR007040">
    <property type="entry name" value="Ribosome_modulation_factor"/>
</dbReference>
<feature type="region of interest" description="Disordered" evidence="3">
    <location>
        <begin position="1"/>
        <end position="62"/>
    </location>
</feature>
<evidence type="ECO:0000256" key="1">
    <source>
        <dbReference type="ARBA" id="ARBA00022490"/>
    </source>
</evidence>
<reference evidence="4" key="1">
    <citation type="submission" date="2019-12" db="EMBL/GenBank/DDBJ databases">
        <authorList>
            <person name="Cremers G."/>
        </authorList>
    </citation>
    <scope>NUCLEOTIDE SEQUENCE</scope>
    <source>
        <strain evidence="4">Mbul1</strain>
    </source>
</reference>
<dbReference type="NCBIfam" id="NF041886">
    <property type="entry name" value="Rmf_CrpP_fam"/>
    <property type="match status" value="1"/>
</dbReference>
<dbReference type="Pfam" id="PF04957">
    <property type="entry name" value="RMF"/>
    <property type="match status" value="1"/>
</dbReference>
<keyword evidence="2" id="KW-0810">Translation regulation</keyword>
<keyword evidence="1" id="KW-0963">Cytoplasm</keyword>
<protein>
    <submittedName>
        <fullName evidence="4">Ribosome modulation factor</fullName>
    </submittedName>
</protein>
<organism evidence="4">
    <name type="scientific">Methylobacterium bullatum</name>
    <dbReference type="NCBI Taxonomy" id="570505"/>
    <lineage>
        <taxon>Bacteria</taxon>
        <taxon>Pseudomonadati</taxon>
        <taxon>Pseudomonadota</taxon>
        <taxon>Alphaproteobacteria</taxon>
        <taxon>Hyphomicrobiales</taxon>
        <taxon>Methylobacteriaceae</taxon>
        <taxon>Methylobacterium</taxon>
    </lineage>
</organism>
<dbReference type="EMBL" id="LR743504">
    <property type="protein sequence ID" value="CAA2105949.1"/>
    <property type="molecule type" value="Genomic_DNA"/>
</dbReference>
<dbReference type="Gene3D" id="1.10.10.620">
    <property type="entry name" value="ribosome modulation factor like domain"/>
    <property type="match status" value="1"/>
</dbReference>
<evidence type="ECO:0000256" key="2">
    <source>
        <dbReference type="ARBA" id="ARBA00022845"/>
    </source>
</evidence>
<name>A0A679J4M8_9HYPH</name>
<dbReference type="GO" id="GO:0006417">
    <property type="term" value="P:regulation of translation"/>
    <property type="evidence" value="ECO:0007669"/>
    <property type="project" value="UniProtKB-KW"/>
</dbReference>
<dbReference type="NCBIfam" id="NF011162">
    <property type="entry name" value="PRK14563.1"/>
    <property type="match status" value="1"/>
</dbReference>
<proteinExistence type="predicted"/>